<gene>
    <name evidence="10" type="ORF">P4T90_00935</name>
</gene>
<evidence type="ECO:0000256" key="7">
    <source>
        <dbReference type="ARBA" id="ARBA00022833"/>
    </source>
</evidence>
<comment type="similarity">
    <text evidence="2">Belongs to the AP endonuclease 2 family.</text>
</comment>
<keyword evidence="11" id="KW-1185">Reference proteome</keyword>
<dbReference type="GO" id="GO:0008833">
    <property type="term" value="F:deoxyribonuclease IV (phage-T4-induced) activity"/>
    <property type="evidence" value="ECO:0007669"/>
    <property type="project" value="UniProtKB-EC"/>
</dbReference>
<organism evidence="10 11">
    <name type="scientific">Heyndrickxia acidicola</name>
    <dbReference type="NCBI Taxonomy" id="209389"/>
    <lineage>
        <taxon>Bacteria</taxon>
        <taxon>Bacillati</taxon>
        <taxon>Bacillota</taxon>
        <taxon>Bacilli</taxon>
        <taxon>Bacillales</taxon>
        <taxon>Bacillaceae</taxon>
        <taxon>Heyndrickxia</taxon>
    </lineage>
</organism>
<dbReference type="EMBL" id="JARMAB010000002">
    <property type="protein sequence ID" value="MED1201651.1"/>
    <property type="molecule type" value="Genomic_DNA"/>
</dbReference>
<feature type="domain" description="Xylose isomerase-like TIM barrel" evidence="9">
    <location>
        <begin position="19"/>
        <end position="277"/>
    </location>
</feature>
<dbReference type="PROSITE" id="PS00730">
    <property type="entry name" value="AP_NUCLEASE_F2_2"/>
    <property type="match status" value="1"/>
</dbReference>
<evidence type="ECO:0000256" key="3">
    <source>
        <dbReference type="ARBA" id="ARBA00022722"/>
    </source>
</evidence>
<evidence type="ECO:0000256" key="1">
    <source>
        <dbReference type="ARBA" id="ARBA00001947"/>
    </source>
</evidence>
<reference evidence="10 11" key="1">
    <citation type="submission" date="2023-03" db="EMBL/GenBank/DDBJ databases">
        <title>Bacillus Genome Sequencing.</title>
        <authorList>
            <person name="Dunlap C."/>
        </authorList>
    </citation>
    <scope>NUCLEOTIDE SEQUENCE [LARGE SCALE GENOMIC DNA]</scope>
    <source>
        <strain evidence="10 11">B-23453</strain>
    </source>
</reference>
<evidence type="ECO:0000313" key="11">
    <source>
        <dbReference type="Proteomes" id="UP001341444"/>
    </source>
</evidence>
<dbReference type="PANTHER" id="PTHR21445:SF0">
    <property type="entry name" value="APURINIC-APYRIMIDINIC ENDONUCLEASE"/>
    <property type="match status" value="1"/>
</dbReference>
<evidence type="ECO:0000256" key="5">
    <source>
        <dbReference type="ARBA" id="ARBA00022763"/>
    </source>
</evidence>
<dbReference type="InterPro" id="IPR018246">
    <property type="entry name" value="AP_endonuc_F2_Zn_BS"/>
</dbReference>
<comment type="cofactor">
    <cofactor evidence="1">
        <name>Zn(2+)</name>
        <dbReference type="ChEBI" id="CHEBI:29105"/>
    </cofactor>
</comment>
<dbReference type="PANTHER" id="PTHR21445">
    <property type="entry name" value="ENDONUCLEASE IV ENDODEOXYRIBONUCLEASE IV"/>
    <property type="match status" value="1"/>
</dbReference>
<evidence type="ECO:0000256" key="6">
    <source>
        <dbReference type="ARBA" id="ARBA00022801"/>
    </source>
</evidence>
<evidence type="ECO:0000256" key="4">
    <source>
        <dbReference type="ARBA" id="ARBA00022723"/>
    </source>
</evidence>
<dbReference type="Proteomes" id="UP001341444">
    <property type="component" value="Unassembled WGS sequence"/>
</dbReference>
<keyword evidence="5" id="KW-0227">DNA damage</keyword>
<evidence type="ECO:0000259" key="9">
    <source>
        <dbReference type="Pfam" id="PF01261"/>
    </source>
</evidence>
<name>A0ABU6MCB3_9BACI</name>
<keyword evidence="7" id="KW-0862">Zinc</keyword>
<dbReference type="Pfam" id="PF01261">
    <property type="entry name" value="AP_endonuc_2"/>
    <property type="match status" value="1"/>
</dbReference>
<dbReference type="RefSeq" id="WP_066263459.1">
    <property type="nucleotide sequence ID" value="NZ_JARMAB010000002.1"/>
</dbReference>
<comment type="caution">
    <text evidence="10">The sequence shown here is derived from an EMBL/GenBank/DDBJ whole genome shotgun (WGS) entry which is preliminary data.</text>
</comment>
<keyword evidence="6 10" id="KW-0378">Hydrolase</keyword>
<dbReference type="Gene3D" id="3.20.20.150">
    <property type="entry name" value="Divalent-metal-dependent TIM barrel enzymes"/>
    <property type="match status" value="1"/>
</dbReference>
<dbReference type="NCBIfam" id="TIGR00587">
    <property type="entry name" value="nfo"/>
    <property type="match status" value="1"/>
</dbReference>
<proteinExistence type="inferred from homology"/>
<dbReference type="CDD" id="cd00019">
    <property type="entry name" value="AP2Ec"/>
    <property type="match status" value="1"/>
</dbReference>
<evidence type="ECO:0000256" key="2">
    <source>
        <dbReference type="ARBA" id="ARBA00005340"/>
    </source>
</evidence>
<dbReference type="SUPFAM" id="SSF51658">
    <property type="entry name" value="Xylose isomerase-like"/>
    <property type="match status" value="1"/>
</dbReference>
<sequence>MFFGCHISIKNGYLGAAEEALNIKANTFQYFTKNPRSLSIKDYDPVDTARCKVFCEKYGMVSIAHTPYPTDLTPANEQKQAVIYSLLNDLEIADACGSKGVVVHFGSRKGFTNPLNAYELMIETLNNILSQWDGNSKILLENHAGVPGTMGTTFEELVQVRNLCSYSEKIGFCLDTCHAFASGLWSGENWEEVLLKGKRLGYFDYVKAIHLNNSKYQSGLGKDRHANIFKEGCIQKDQFNDILQTKELRQVPFILETPTKQGVSHKEEIAELISWWNSTSSTDLP</sequence>
<dbReference type="InterPro" id="IPR036237">
    <property type="entry name" value="Xyl_isomerase-like_sf"/>
</dbReference>
<dbReference type="InterPro" id="IPR001719">
    <property type="entry name" value="AP_endonuc_2"/>
</dbReference>
<dbReference type="SMART" id="SM00518">
    <property type="entry name" value="AP2Ec"/>
    <property type="match status" value="1"/>
</dbReference>
<accession>A0ABU6MCB3</accession>
<keyword evidence="3" id="KW-0540">Nuclease</keyword>
<keyword evidence="8" id="KW-0234">DNA repair</keyword>
<dbReference type="PROSITE" id="PS51432">
    <property type="entry name" value="AP_NUCLEASE_F2_4"/>
    <property type="match status" value="1"/>
</dbReference>
<protein>
    <submittedName>
        <fullName evidence="10">Deoxyribonuclease IV</fullName>
        <ecNumber evidence="10">3.1.21.2</ecNumber>
    </submittedName>
</protein>
<keyword evidence="4" id="KW-0479">Metal-binding</keyword>
<dbReference type="InterPro" id="IPR013022">
    <property type="entry name" value="Xyl_isomerase-like_TIM-brl"/>
</dbReference>
<evidence type="ECO:0000256" key="8">
    <source>
        <dbReference type="ARBA" id="ARBA00023204"/>
    </source>
</evidence>
<evidence type="ECO:0000313" key="10">
    <source>
        <dbReference type="EMBL" id="MED1201651.1"/>
    </source>
</evidence>
<dbReference type="EC" id="3.1.21.2" evidence="10"/>